<accession>A0A4R3PWS0</accession>
<dbReference type="EMBL" id="SMBH01000014">
    <property type="protein sequence ID" value="TCU12881.1"/>
    <property type="molecule type" value="Genomic_DNA"/>
</dbReference>
<evidence type="ECO:0000313" key="1">
    <source>
        <dbReference type="EMBL" id="TCU12881.1"/>
    </source>
</evidence>
<protein>
    <submittedName>
        <fullName evidence="1">Uncharacterized protein</fullName>
    </submittedName>
</protein>
<organism evidence="1 2">
    <name type="scientific">Rhizobium sullae</name>
    <name type="common">Rhizobium hedysari</name>
    <dbReference type="NCBI Taxonomy" id="50338"/>
    <lineage>
        <taxon>Bacteria</taxon>
        <taxon>Pseudomonadati</taxon>
        <taxon>Pseudomonadota</taxon>
        <taxon>Alphaproteobacteria</taxon>
        <taxon>Hyphomicrobiales</taxon>
        <taxon>Rhizobiaceae</taxon>
        <taxon>Rhizobium/Agrobacterium group</taxon>
        <taxon>Rhizobium</taxon>
    </lineage>
</organism>
<comment type="caution">
    <text evidence="1">The sequence shown here is derived from an EMBL/GenBank/DDBJ whole genome shotgun (WGS) entry which is preliminary data.</text>
</comment>
<sequence length="68" mass="8354">MATTLHYRLQRRANTLEIQWTWIKTWGQWLHDCISRLEFVRTQLDMAITEKQSVSYLNEVYPQFVRDH</sequence>
<dbReference type="Proteomes" id="UP000294576">
    <property type="component" value="Unassembled WGS sequence"/>
</dbReference>
<name>A0A4R3PWS0_RHISU</name>
<proteinExistence type="predicted"/>
<gene>
    <name evidence="1" type="ORF">EV132_11482</name>
</gene>
<dbReference type="AlphaFoldDB" id="A0A4R3PWS0"/>
<reference evidence="1 2" key="1">
    <citation type="submission" date="2019-03" db="EMBL/GenBank/DDBJ databases">
        <title>Genomic Encyclopedia of Type Strains, Phase IV (KMG-V): Genome sequencing to study the core and pangenomes of soil and plant-associated prokaryotes.</title>
        <authorList>
            <person name="Whitman W."/>
        </authorList>
    </citation>
    <scope>NUCLEOTIDE SEQUENCE [LARGE SCALE GENOMIC DNA]</scope>
    <source>
        <strain evidence="1 2">Hc14</strain>
    </source>
</reference>
<evidence type="ECO:0000313" key="2">
    <source>
        <dbReference type="Proteomes" id="UP000294576"/>
    </source>
</evidence>